<keyword evidence="8" id="KW-0597">Phosphoprotein</keyword>
<dbReference type="GO" id="GO:0005634">
    <property type="term" value="C:nucleus"/>
    <property type="evidence" value="ECO:0007669"/>
    <property type="project" value="UniProtKB-SubCell"/>
</dbReference>
<dbReference type="InterPro" id="IPR000008">
    <property type="entry name" value="C2_dom"/>
</dbReference>
<comment type="function">
    <text evidence="15">Calcium-dependent phospholipid-binding protein that plays a role in ERBB2-mediated tumor cell migration in response to growth factor heregulin stimulation.</text>
</comment>
<dbReference type="GO" id="GO:0005886">
    <property type="term" value="C:plasma membrane"/>
    <property type="evidence" value="ECO:0007669"/>
    <property type="project" value="UniProtKB-SubCell"/>
</dbReference>
<evidence type="ECO:0000256" key="9">
    <source>
        <dbReference type="ARBA" id="ARBA00022723"/>
    </source>
</evidence>
<dbReference type="GO" id="GO:0005737">
    <property type="term" value="C:cytoplasm"/>
    <property type="evidence" value="ECO:0007669"/>
    <property type="project" value="UniProtKB-SubCell"/>
</dbReference>
<dbReference type="FunFam" id="2.60.40.150:FF:000099">
    <property type="entry name" value="Copine 3"/>
    <property type="match status" value="2"/>
</dbReference>
<name>A0A1D2N8Q5_ORCCI</name>
<dbReference type="GO" id="GO:0005544">
    <property type="term" value="F:calcium-dependent phospholipid binding"/>
    <property type="evidence" value="ECO:0007669"/>
    <property type="project" value="InterPro"/>
</dbReference>
<dbReference type="AlphaFoldDB" id="A0A1D2N8Q5"/>
<keyword evidence="14" id="KW-0539">Nucleus</keyword>
<evidence type="ECO:0000256" key="10">
    <source>
        <dbReference type="ARBA" id="ARBA00022737"/>
    </source>
</evidence>
<evidence type="ECO:0000256" key="6">
    <source>
        <dbReference type="ARBA" id="ARBA00022475"/>
    </source>
</evidence>
<evidence type="ECO:0000256" key="5">
    <source>
        <dbReference type="ARBA" id="ARBA00009048"/>
    </source>
</evidence>
<keyword evidence="7" id="KW-0963">Cytoplasm</keyword>
<keyword evidence="10" id="KW-0677">Repeat</keyword>
<dbReference type="SMART" id="SM00239">
    <property type="entry name" value="C2"/>
    <property type="match status" value="4"/>
</dbReference>
<evidence type="ECO:0000256" key="8">
    <source>
        <dbReference type="ARBA" id="ARBA00022553"/>
    </source>
</evidence>
<dbReference type="STRING" id="48709.A0A1D2N8Q5"/>
<dbReference type="Pfam" id="PF07002">
    <property type="entry name" value="Copine"/>
    <property type="match status" value="2"/>
</dbReference>
<feature type="domain" description="C2" evidence="19">
    <location>
        <begin position="664"/>
        <end position="794"/>
    </location>
</feature>
<evidence type="ECO:0000256" key="15">
    <source>
        <dbReference type="ARBA" id="ARBA00058857"/>
    </source>
</evidence>
<dbReference type="OrthoDB" id="5855668at2759"/>
<evidence type="ECO:0000256" key="13">
    <source>
        <dbReference type="ARBA" id="ARBA00023136"/>
    </source>
</evidence>
<comment type="caution">
    <text evidence="20">The sequence shown here is derived from an EMBL/GenBank/DDBJ whole genome shotgun (WGS) entry which is preliminary data.</text>
</comment>
<evidence type="ECO:0000256" key="7">
    <source>
        <dbReference type="ARBA" id="ARBA00022490"/>
    </source>
</evidence>
<dbReference type="Pfam" id="PF00168">
    <property type="entry name" value="C2"/>
    <property type="match status" value="4"/>
</dbReference>
<dbReference type="InterPro" id="IPR037768">
    <property type="entry name" value="C2B_Copine"/>
</dbReference>
<dbReference type="CDD" id="cd04047">
    <property type="entry name" value="C2B_Copine"/>
    <property type="match status" value="2"/>
</dbReference>
<dbReference type="Proteomes" id="UP000094527">
    <property type="component" value="Unassembled WGS sequence"/>
</dbReference>
<feature type="domain" description="C2" evidence="19">
    <location>
        <begin position="130"/>
        <end position="256"/>
    </location>
</feature>
<dbReference type="InterPro" id="IPR045052">
    <property type="entry name" value="Copine"/>
</dbReference>
<evidence type="ECO:0000256" key="16">
    <source>
        <dbReference type="ARBA" id="ARBA00065466"/>
    </source>
</evidence>
<dbReference type="EMBL" id="LJIJ01000145">
    <property type="protein sequence ID" value="ODN01650.1"/>
    <property type="molecule type" value="Genomic_DNA"/>
</dbReference>
<dbReference type="CDD" id="cd04048">
    <property type="entry name" value="C2A_Copine"/>
    <property type="match status" value="2"/>
</dbReference>
<keyword evidence="12" id="KW-0965">Cell junction</keyword>
<keyword evidence="13" id="KW-0472">Membrane</keyword>
<dbReference type="PROSITE" id="PS50004">
    <property type="entry name" value="C2"/>
    <property type="match status" value="4"/>
</dbReference>
<comment type="similarity">
    <text evidence="5">Belongs to the copine family.</text>
</comment>
<evidence type="ECO:0000313" key="21">
    <source>
        <dbReference type="Proteomes" id="UP000094527"/>
    </source>
</evidence>
<dbReference type="GO" id="GO:0046872">
    <property type="term" value="F:metal ion binding"/>
    <property type="evidence" value="ECO:0007669"/>
    <property type="project" value="UniProtKB-KW"/>
</dbReference>
<keyword evidence="21" id="KW-1185">Reference proteome</keyword>
<keyword evidence="11" id="KW-0106">Calcium</keyword>
<evidence type="ECO:0000256" key="1">
    <source>
        <dbReference type="ARBA" id="ARBA00004123"/>
    </source>
</evidence>
<evidence type="ECO:0000256" key="18">
    <source>
        <dbReference type="ARBA" id="ARBA00076171"/>
    </source>
</evidence>
<dbReference type="InterPro" id="IPR002035">
    <property type="entry name" value="VWF_A"/>
</dbReference>
<evidence type="ECO:0000256" key="14">
    <source>
        <dbReference type="ARBA" id="ARBA00023242"/>
    </source>
</evidence>
<proteinExistence type="inferred from homology"/>
<dbReference type="FunFam" id="2.60.40.150:FF:000042">
    <property type="entry name" value="Copine 3"/>
    <property type="match status" value="2"/>
</dbReference>
<dbReference type="InterPro" id="IPR036465">
    <property type="entry name" value="vWFA_dom_sf"/>
</dbReference>
<evidence type="ECO:0000259" key="19">
    <source>
        <dbReference type="PROSITE" id="PS50004"/>
    </source>
</evidence>
<comment type="subcellular location">
    <subcellularLocation>
        <location evidence="3">Cell junction</location>
        <location evidence="3">Focal adhesion</location>
    </subcellularLocation>
    <subcellularLocation>
        <location evidence="2">Cell membrane</location>
    </subcellularLocation>
    <subcellularLocation>
        <location evidence="4">Cytoplasm</location>
    </subcellularLocation>
    <subcellularLocation>
        <location evidence="1">Nucleus</location>
    </subcellularLocation>
</comment>
<gene>
    <name evidence="20" type="ORF">Ocin01_05051</name>
</gene>
<dbReference type="SUPFAM" id="SSF49562">
    <property type="entry name" value="C2 domain (Calcium/lipid-binding domain, CaLB)"/>
    <property type="match status" value="4"/>
</dbReference>
<dbReference type="SUPFAM" id="SSF53300">
    <property type="entry name" value="vWA-like"/>
    <property type="match status" value="2"/>
</dbReference>
<dbReference type="GO" id="GO:0071277">
    <property type="term" value="P:cellular response to calcium ion"/>
    <property type="evidence" value="ECO:0007669"/>
    <property type="project" value="UniProtKB-ARBA"/>
</dbReference>
<evidence type="ECO:0000313" key="20">
    <source>
        <dbReference type="EMBL" id="ODN01650.1"/>
    </source>
</evidence>
<evidence type="ECO:0000256" key="17">
    <source>
        <dbReference type="ARBA" id="ARBA00074834"/>
    </source>
</evidence>
<sequence length="1083" mass="122075">MLETIMGLSAKVELRLQAKNLINRDSTSKSDPFCVIHRKQPKTNEFVEIGRTEHIVDNLNPKWEMKFSLDYQFEERQLLKFTVYDWDGEKKDLADHDYLGSALVSLGEIVSAKYSKFEIPLELPKKLTTKTTNSSLVIYSEELGTSQDTFQLTVNGRGLDKKDFLGKSDPFLIVSKQTDDNEWTQVFLTEVIKKTLDPDWRPIAGQVTALTGKNPNRKLLFQVYDHDKDEKHDLIGQFETSLQDLKTRTKQGTTSFPLINPKKKEKKKGYENSGTLNVVSFKVEERNLTFVDYLQSGIQLHFTVAIDFTASNKKPSDPNSLHCILPNQDNQYILAIKSVGNIIQDYDTDRYFPALGFGAKIPPSTEVTHEFFLNFNAQNPFCNGVEGVLEAYQNALKTVRLSGPTYFAPVINHCAKFANTYKDGRNYFVLLIITDGMICDLEATKDAIIAASTLPLSIIIVGVGEEDFSSMEFLDADKRVLKSSTGVVAARDIVQFVALRDFLGKHGENYDATKEALAKAVLAEVPKQFMEFMSTKQITPLRNERVLTTLVGALTICIRNLLDRDTFSKSDPVCILYQKDIRTNQYLEIGRTEQIKNSLNPSWNTRFTVDYRFEERQIIKFAIYDWDSSTYTVDAHDYLGCLECSLGEVVAAPNKKFERNMDLPPGFPGKSSQMVVVAEELGSNKEVLYMKMNARNVDKKDFFGKSDPYVLIAKKMDDGTWTNVHKTDVIKNTLNPDWSPFSMRVISLTSGNSDRPLRFQVWDWDNDGSSDFIGEFETTYNEIQSKVKGSSATYMVINPKKRDKKKSYSNSGTLTIEWIRVEEEKSFLDYIQSGVQLHFTVAVDFTASNGDPSNPSSLHYRHSQADNQYSLAIKAVGEIIQDYDSDKLFPALGFGARVPPSQVVSHQFFLNGNPQNPFCEGVSGILQAYYHSLNTVQLYGPTYFAPIINHVAQFAASYQDGQNYFVLLIITDGIICDMDATKEAIINASVLPMSVIIIGVGNEDFSAMEFLDSDGRLLRHNGRSAVRDIVQFVELQKFISLYGSNQVETKAFLAKEVLAEIPIQLVTQMRKAHGQGPVVTTSV</sequence>
<dbReference type="PANTHER" id="PTHR10857:SF106">
    <property type="entry name" value="C2 DOMAIN-CONTAINING PROTEIN"/>
    <property type="match status" value="1"/>
</dbReference>
<dbReference type="GO" id="GO:0005925">
    <property type="term" value="C:focal adhesion"/>
    <property type="evidence" value="ECO:0007669"/>
    <property type="project" value="UniProtKB-SubCell"/>
</dbReference>
<evidence type="ECO:0000256" key="2">
    <source>
        <dbReference type="ARBA" id="ARBA00004236"/>
    </source>
</evidence>
<evidence type="ECO:0000256" key="12">
    <source>
        <dbReference type="ARBA" id="ARBA00022949"/>
    </source>
</evidence>
<keyword evidence="6" id="KW-1003">Cell membrane</keyword>
<reference evidence="20 21" key="1">
    <citation type="journal article" date="2016" name="Genome Biol. Evol.">
        <title>Gene Family Evolution Reflects Adaptation to Soil Environmental Stressors in the Genome of the Collembolan Orchesella cincta.</title>
        <authorList>
            <person name="Faddeeva-Vakhrusheva A."/>
            <person name="Derks M.F."/>
            <person name="Anvar S.Y."/>
            <person name="Agamennone V."/>
            <person name="Suring W."/>
            <person name="Smit S."/>
            <person name="van Straalen N.M."/>
            <person name="Roelofs D."/>
        </authorList>
    </citation>
    <scope>NUCLEOTIDE SEQUENCE [LARGE SCALE GENOMIC DNA]</scope>
    <source>
        <tissue evidence="20">Mixed pool</tissue>
    </source>
</reference>
<dbReference type="InterPro" id="IPR010734">
    <property type="entry name" value="Copine_C"/>
</dbReference>
<keyword evidence="9" id="KW-0479">Metal-binding</keyword>
<evidence type="ECO:0000256" key="3">
    <source>
        <dbReference type="ARBA" id="ARBA00004246"/>
    </source>
</evidence>
<accession>A0A1D2N8Q5</accession>
<organism evidence="20 21">
    <name type="scientific">Orchesella cincta</name>
    <name type="common">Springtail</name>
    <name type="synonym">Podura cincta</name>
    <dbReference type="NCBI Taxonomy" id="48709"/>
    <lineage>
        <taxon>Eukaryota</taxon>
        <taxon>Metazoa</taxon>
        <taxon>Ecdysozoa</taxon>
        <taxon>Arthropoda</taxon>
        <taxon>Hexapoda</taxon>
        <taxon>Collembola</taxon>
        <taxon>Entomobryomorpha</taxon>
        <taxon>Entomobryoidea</taxon>
        <taxon>Orchesellidae</taxon>
        <taxon>Orchesellinae</taxon>
        <taxon>Orchesella</taxon>
    </lineage>
</organism>
<feature type="domain" description="C2" evidence="19">
    <location>
        <begin position="532"/>
        <end position="661"/>
    </location>
</feature>
<dbReference type="Gene3D" id="2.60.40.150">
    <property type="entry name" value="C2 domain"/>
    <property type="match status" value="4"/>
</dbReference>
<protein>
    <recommendedName>
        <fullName evidence="17">Copine-3</fullName>
    </recommendedName>
    <alternativeName>
        <fullName evidence="18">Copine III</fullName>
    </alternativeName>
</protein>
<feature type="domain" description="C2" evidence="19">
    <location>
        <begin position="1"/>
        <end position="121"/>
    </location>
</feature>
<comment type="subunit">
    <text evidence="16">Monomer. Interacts with ERBB2 (preferentially with the tyrosine phosphorylated form); this interaction occurs at the cell membrane and is increased in a growth factor heregulin-dependent manner. Interacts with SHC1; this interaction may mediate the binding of CPNE3 with ERBB2. Interacts with RACK1.</text>
</comment>
<evidence type="ECO:0000256" key="4">
    <source>
        <dbReference type="ARBA" id="ARBA00004496"/>
    </source>
</evidence>
<dbReference type="InterPro" id="IPR035892">
    <property type="entry name" value="C2_domain_sf"/>
</dbReference>
<dbReference type="GO" id="GO:0032991">
    <property type="term" value="C:protein-containing complex"/>
    <property type="evidence" value="ECO:0007669"/>
    <property type="project" value="UniProtKB-ARBA"/>
</dbReference>
<dbReference type="SMART" id="SM00327">
    <property type="entry name" value="VWA"/>
    <property type="match status" value="2"/>
</dbReference>
<dbReference type="PANTHER" id="PTHR10857">
    <property type="entry name" value="COPINE"/>
    <property type="match status" value="1"/>
</dbReference>
<evidence type="ECO:0000256" key="11">
    <source>
        <dbReference type="ARBA" id="ARBA00022837"/>
    </source>
</evidence>